<dbReference type="GO" id="GO:0140114">
    <property type="term" value="P:cellular detoxification of fluoride"/>
    <property type="evidence" value="ECO:0007669"/>
    <property type="project" value="UniProtKB-UniRule"/>
</dbReference>
<evidence type="ECO:0000256" key="2">
    <source>
        <dbReference type="ARBA" id="ARBA00022448"/>
    </source>
</evidence>
<evidence type="ECO:0000256" key="10">
    <source>
        <dbReference type="ARBA" id="ARBA00023303"/>
    </source>
</evidence>
<dbReference type="Pfam" id="PF02537">
    <property type="entry name" value="CRCB"/>
    <property type="match status" value="1"/>
</dbReference>
<proteinExistence type="inferred from homology"/>
<keyword evidence="4 14" id="KW-0812">Transmembrane</keyword>
<evidence type="ECO:0000256" key="8">
    <source>
        <dbReference type="ARBA" id="ARBA00023065"/>
    </source>
</evidence>
<evidence type="ECO:0000313" key="16">
    <source>
        <dbReference type="Proteomes" id="UP001285636"/>
    </source>
</evidence>
<keyword evidence="5 14" id="KW-0479">Metal-binding</keyword>
<sequence>MSIFLLALGGAIGAVTRYLLGLIIMKKFPKPPVPTAMLVVNILGSFGLGGFLGGYFGEVPLGAYEDPLFLSIGLGFFGAFTTYSTFSVEAVMLIEQKEWRKLLAYIGLSILGSIITFMLGFWITASIFY</sequence>
<comment type="caution">
    <text evidence="15">The sequence shown here is derived from an EMBL/GenBank/DDBJ whole genome shotgun (WGS) entry which is preliminary data.</text>
</comment>
<dbReference type="AlphaFoldDB" id="A0AAJ2KV86"/>
<dbReference type="InterPro" id="IPR003691">
    <property type="entry name" value="FluC"/>
</dbReference>
<feature type="transmembrane region" description="Helical" evidence="14">
    <location>
        <begin position="102"/>
        <end position="123"/>
    </location>
</feature>
<reference evidence="15" key="1">
    <citation type="submission" date="2023-10" db="EMBL/GenBank/DDBJ databases">
        <title>Screening of Alkalihalophilus pseudofirmusBZ-TG-HK211 and Its Alleviation of Salt Stress on Rapeseed Growth.</title>
        <authorList>
            <person name="Zhao B."/>
            <person name="Guo T."/>
        </authorList>
    </citation>
    <scope>NUCLEOTIDE SEQUENCE</scope>
    <source>
        <strain evidence="15">BZ-TG-HK211</strain>
    </source>
</reference>
<dbReference type="PANTHER" id="PTHR28259">
    <property type="entry name" value="FLUORIDE EXPORT PROTEIN 1-RELATED"/>
    <property type="match status" value="1"/>
</dbReference>
<evidence type="ECO:0000256" key="6">
    <source>
        <dbReference type="ARBA" id="ARBA00022989"/>
    </source>
</evidence>
<comment type="activity regulation">
    <text evidence="14">Na(+) is not transported, but it plays an essential structural role and its presence is essential for fluoride channel function.</text>
</comment>
<keyword evidence="8 14" id="KW-0406">Ion transport</keyword>
<dbReference type="RefSeq" id="WP_289236077.1">
    <property type="nucleotide sequence ID" value="NZ_CP117835.1"/>
</dbReference>
<evidence type="ECO:0000256" key="5">
    <source>
        <dbReference type="ARBA" id="ARBA00022723"/>
    </source>
</evidence>
<evidence type="ECO:0000256" key="12">
    <source>
        <dbReference type="ARBA" id="ARBA00035585"/>
    </source>
</evidence>
<comment type="catalytic activity">
    <reaction evidence="12">
        <text>fluoride(in) = fluoride(out)</text>
        <dbReference type="Rhea" id="RHEA:76159"/>
        <dbReference type="ChEBI" id="CHEBI:17051"/>
    </reaction>
    <physiologicalReaction direction="left-to-right" evidence="12">
        <dbReference type="Rhea" id="RHEA:76160"/>
    </physiologicalReaction>
</comment>
<dbReference type="NCBIfam" id="TIGR00494">
    <property type="entry name" value="crcB"/>
    <property type="match status" value="1"/>
</dbReference>
<dbReference type="Proteomes" id="UP001285636">
    <property type="component" value="Unassembled WGS sequence"/>
</dbReference>
<evidence type="ECO:0000256" key="11">
    <source>
        <dbReference type="ARBA" id="ARBA00035120"/>
    </source>
</evidence>
<keyword evidence="6 14" id="KW-1133">Transmembrane helix</keyword>
<evidence type="ECO:0000256" key="14">
    <source>
        <dbReference type="HAMAP-Rule" id="MF_00454"/>
    </source>
</evidence>
<keyword evidence="3 14" id="KW-1003">Cell membrane</keyword>
<dbReference type="HAMAP" id="MF_00454">
    <property type="entry name" value="FluC"/>
    <property type="match status" value="1"/>
</dbReference>
<gene>
    <name evidence="14 15" type="primary">crcB</name>
    <name evidence="14" type="synonym">fluC</name>
    <name evidence="15" type="ORF">RYX45_01695</name>
</gene>
<feature type="binding site" evidence="14">
    <location>
        <position position="81"/>
    </location>
    <ligand>
        <name>Na(+)</name>
        <dbReference type="ChEBI" id="CHEBI:29101"/>
        <note>structural</note>
    </ligand>
</feature>
<comment type="subcellular location">
    <subcellularLocation>
        <location evidence="1 14">Cell membrane</location>
        <topology evidence="1 14">Multi-pass membrane protein</topology>
    </subcellularLocation>
</comment>
<evidence type="ECO:0000256" key="9">
    <source>
        <dbReference type="ARBA" id="ARBA00023136"/>
    </source>
</evidence>
<keyword evidence="7 14" id="KW-0915">Sodium</keyword>
<feature type="transmembrane region" description="Helical" evidence="14">
    <location>
        <begin position="68"/>
        <end position="90"/>
    </location>
</feature>
<keyword evidence="10 14" id="KW-0407">Ion channel</keyword>
<feature type="transmembrane region" description="Helical" evidence="14">
    <location>
        <begin position="6"/>
        <end position="24"/>
    </location>
</feature>
<feature type="binding site" evidence="14">
    <location>
        <position position="78"/>
    </location>
    <ligand>
        <name>Na(+)</name>
        <dbReference type="ChEBI" id="CHEBI:29101"/>
        <note>structural</note>
    </ligand>
</feature>
<name>A0AAJ2KV86_ALKPS</name>
<comment type="function">
    <text evidence="13 14">Fluoride-specific ion channel. Important for reducing fluoride concentration in the cell, thus reducing its toxicity.</text>
</comment>
<comment type="similarity">
    <text evidence="11 14">Belongs to the fluoride channel Fluc/FEX (TC 1.A.43) family.</text>
</comment>
<accession>A0AAJ2KV86</accession>
<dbReference type="GO" id="GO:0046872">
    <property type="term" value="F:metal ion binding"/>
    <property type="evidence" value="ECO:0007669"/>
    <property type="project" value="UniProtKB-KW"/>
</dbReference>
<dbReference type="EMBL" id="JAWJAY010000001">
    <property type="protein sequence ID" value="MDV2883876.1"/>
    <property type="molecule type" value="Genomic_DNA"/>
</dbReference>
<dbReference type="PANTHER" id="PTHR28259:SF16">
    <property type="entry name" value="FLUORIDE-SPECIFIC ION CHANNEL FLUC 2"/>
    <property type="match status" value="1"/>
</dbReference>
<evidence type="ECO:0000256" key="13">
    <source>
        <dbReference type="ARBA" id="ARBA00049940"/>
    </source>
</evidence>
<evidence type="ECO:0000256" key="1">
    <source>
        <dbReference type="ARBA" id="ARBA00004651"/>
    </source>
</evidence>
<evidence type="ECO:0000313" key="15">
    <source>
        <dbReference type="EMBL" id="MDV2883876.1"/>
    </source>
</evidence>
<keyword evidence="2 14" id="KW-0813">Transport</keyword>
<evidence type="ECO:0000256" key="3">
    <source>
        <dbReference type="ARBA" id="ARBA00022475"/>
    </source>
</evidence>
<protein>
    <recommendedName>
        <fullName evidence="14">Fluoride-specific ion channel FluC</fullName>
    </recommendedName>
</protein>
<feature type="transmembrane region" description="Helical" evidence="14">
    <location>
        <begin position="36"/>
        <end position="56"/>
    </location>
</feature>
<keyword evidence="9 14" id="KW-0472">Membrane</keyword>
<organism evidence="15 16">
    <name type="scientific">Alkalihalophilus pseudofirmus</name>
    <name type="common">Bacillus pseudofirmus</name>
    <dbReference type="NCBI Taxonomy" id="79885"/>
    <lineage>
        <taxon>Bacteria</taxon>
        <taxon>Bacillati</taxon>
        <taxon>Bacillota</taxon>
        <taxon>Bacilli</taxon>
        <taxon>Bacillales</taxon>
        <taxon>Bacillaceae</taxon>
        <taxon>Alkalihalophilus</taxon>
    </lineage>
</organism>
<evidence type="ECO:0000256" key="7">
    <source>
        <dbReference type="ARBA" id="ARBA00023053"/>
    </source>
</evidence>
<dbReference type="GO" id="GO:0005886">
    <property type="term" value="C:plasma membrane"/>
    <property type="evidence" value="ECO:0007669"/>
    <property type="project" value="UniProtKB-SubCell"/>
</dbReference>
<evidence type="ECO:0000256" key="4">
    <source>
        <dbReference type="ARBA" id="ARBA00022692"/>
    </source>
</evidence>
<dbReference type="GO" id="GO:0062054">
    <property type="term" value="F:fluoride channel activity"/>
    <property type="evidence" value="ECO:0007669"/>
    <property type="project" value="UniProtKB-UniRule"/>
</dbReference>